<dbReference type="GO" id="GO:0016787">
    <property type="term" value="F:hydrolase activity"/>
    <property type="evidence" value="ECO:0007669"/>
    <property type="project" value="UniProtKB-KW"/>
</dbReference>
<dbReference type="EMBL" id="MNUE01000066">
    <property type="protein sequence ID" value="OJD30133.1"/>
    <property type="molecule type" value="Genomic_DNA"/>
</dbReference>
<dbReference type="GeneID" id="31018567"/>
<dbReference type="AlphaFoldDB" id="A0A1J9RRH8"/>
<evidence type="ECO:0000256" key="2">
    <source>
        <dbReference type="ARBA" id="ARBA00022801"/>
    </source>
</evidence>
<dbReference type="Pfam" id="PF01425">
    <property type="entry name" value="Amidase"/>
    <property type="match status" value="1"/>
</dbReference>
<dbReference type="PIRSF" id="PIRSF001221">
    <property type="entry name" value="Amidase_fungi"/>
    <property type="match status" value="1"/>
</dbReference>
<keyword evidence="5" id="KW-1133">Transmembrane helix</keyword>
<feature type="active site" description="Charge relay system" evidence="3">
    <location>
        <position position="256"/>
    </location>
</feature>
<dbReference type="OrthoDB" id="6428749at2759"/>
<evidence type="ECO:0000256" key="4">
    <source>
        <dbReference type="PIRSR" id="PIRSR001221-2"/>
    </source>
</evidence>
<name>A0A1J9RRH8_9PEZI</name>
<keyword evidence="5" id="KW-0812">Transmembrane</keyword>
<dbReference type="SUPFAM" id="SSF75304">
    <property type="entry name" value="Amidase signature (AS) enzymes"/>
    <property type="match status" value="1"/>
</dbReference>
<comment type="similarity">
    <text evidence="1">Belongs to the amidase family.</text>
</comment>
<protein>
    <submittedName>
        <fullName evidence="7">General amidase</fullName>
    </submittedName>
</protein>
<gene>
    <name evidence="7" type="ORF">BKCO1_6600046</name>
</gene>
<evidence type="ECO:0000313" key="7">
    <source>
        <dbReference type="EMBL" id="OJD30133.1"/>
    </source>
</evidence>
<feature type="domain" description="Amidase" evidence="6">
    <location>
        <begin position="117"/>
        <end position="580"/>
    </location>
</feature>
<feature type="binding site" evidence="4">
    <location>
        <begin position="277"/>
        <end position="280"/>
    </location>
    <ligand>
        <name>substrate</name>
    </ligand>
</feature>
<feature type="binding site" evidence="4">
    <location>
        <position position="230"/>
    </location>
    <ligand>
        <name>substrate</name>
    </ligand>
</feature>
<proteinExistence type="inferred from homology"/>
<evidence type="ECO:0000259" key="6">
    <source>
        <dbReference type="Pfam" id="PF01425"/>
    </source>
</evidence>
<dbReference type="InterPro" id="IPR036928">
    <property type="entry name" value="AS_sf"/>
</dbReference>
<evidence type="ECO:0000256" key="5">
    <source>
        <dbReference type="SAM" id="Phobius"/>
    </source>
</evidence>
<dbReference type="PANTHER" id="PTHR46072">
    <property type="entry name" value="AMIDASE-RELATED-RELATED"/>
    <property type="match status" value="1"/>
</dbReference>
<reference evidence="7 8" key="1">
    <citation type="submission" date="2016-10" db="EMBL/GenBank/DDBJ databases">
        <title>Proteomics and genomics reveal pathogen-plant mechanisms compatible with a hemibiotrophic lifestyle of Diplodia corticola.</title>
        <authorList>
            <person name="Fernandes I."/>
            <person name="De Jonge R."/>
            <person name="Van De Peer Y."/>
            <person name="Devreese B."/>
            <person name="Alves A."/>
            <person name="Esteves A.C."/>
        </authorList>
    </citation>
    <scope>NUCLEOTIDE SEQUENCE [LARGE SCALE GENOMIC DNA]</scope>
    <source>
        <strain evidence="7 8">CBS 112549</strain>
    </source>
</reference>
<evidence type="ECO:0000256" key="1">
    <source>
        <dbReference type="ARBA" id="ARBA00009199"/>
    </source>
</evidence>
<feature type="transmembrane region" description="Helical" evidence="5">
    <location>
        <begin position="7"/>
        <end position="25"/>
    </location>
</feature>
<dbReference type="RefSeq" id="XP_020126393.1">
    <property type="nucleotide sequence ID" value="XM_020278306.1"/>
</dbReference>
<evidence type="ECO:0000313" key="8">
    <source>
        <dbReference type="Proteomes" id="UP000183809"/>
    </source>
</evidence>
<sequence>MPTNTRFIYIVFITVFLFCGLWTAFQIEDPSAQFAMDHAQNPAWQDIASNKRRAILDKIPREWILSQSDLDEGRERCTLTDGFLERLLDPETRHITGLDSSQILESVRNRTFTAVQVVRSFCKRSAFAHQLNNNLLEIMFSSALKKADDLDRYLEEHGEVIGPLHGLPVSMKDQFHVKDAETSMAYVGWIGTFEGHTDTGKEGKVESELVRELVELGAVPIVKTSLVQTLWYAETNNNIIGYTWNPVKQTLSCGGSSGGQGALLALRGTTIGFGTDIGGSVSIPAAFNGIYSIKPSHGRISYKDTANSSPGQAIIPSVVGIMGDSISSLRLTFRSLLATSPWLHDPEVLRMPWAAEDETFAKISFGFFENDGVVAPHPPIARALRMVKEAIENSGHKTVPWSPPAHNESAAIHSSFMDADGGADVFEQLKLSGEPLIPELQPEFGDEPAPPTPLLEFYNNTLRLKKYRERYQSYWESTSPDTDTGRPVDAVILPAAPHAAVIPGKWIHYDYATIANTLDYAAIIIPVTNADKDLDKFDKNYSPMTEKDRENWQAYDPDLYHGAPASIQILGRRHEEQKLLSVAQAVVDALKKHKQQGH</sequence>
<dbReference type="InterPro" id="IPR023631">
    <property type="entry name" value="Amidase_dom"/>
</dbReference>
<feature type="active site" description="Charge relay system" evidence="3">
    <location>
        <position position="172"/>
    </location>
</feature>
<feature type="binding site" evidence="4">
    <location>
        <position position="256"/>
    </location>
    <ligand>
        <name>substrate</name>
    </ligand>
</feature>
<dbReference type="Proteomes" id="UP000183809">
    <property type="component" value="Unassembled WGS sequence"/>
</dbReference>
<keyword evidence="2" id="KW-0378">Hydrolase</keyword>
<feature type="active site" description="Acyl-ester intermediate" evidence="3">
    <location>
        <position position="280"/>
    </location>
</feature>
<organism evidence="7 8">
    <name type="scientific">Diplodia corticola</name>
    <dbReference type="NCBI Taxonomy" id="236234"/>
    <lineage>
        <taxon>Eukaryota</taxon>
        <taxon>Fungi</taxon>
        <taxon>Dikarya</taxon>
        <taxon>Ascomycota</taxon>
        <taxon>Pezizomycotina</taxon>
        <taxon>Dothideomycetes</taxon>
        <taxon>Dothideomycetes incertae sedis</taxon>
        <taxon>Botryosphaeriales</taxon>
        <taxon>Botryosphaeriaceae</taxon>
        <taxon>Diplodia</taxon>
    </lineage>
</organism>
<dbReference type="STRING" id="236234.A0A1J9RRH8"/>
<accession>A0A1J9RRH8</accession>
<evidence type="ECO:0000256" key="3">
    <source>
        <dbReference type="PIRSR" id="PIRSR001221-1"/>
    </source>
</evidence>
<comment type="caution">
    <text evidence="7">The sequence shown here is derived from an EMBL/GenBank/DDBJ whole genome shotgun (WGS) entry which is preliminary data.</text>
</comment>
<keyword evidence="5" id="KW-0472">Membrane</keyword>
<keyword evidence="8" id="KW-1185">Reference proteome</keyword>
<dbReference type="Gene3D" id="3.90.1300.10">
    <property type="entry name" value="Amidase signature (AS) domain"/>
    <property type="match status" value="1"/>
</dbReference>
<dbReference type="PANTHER" id="PTHR46072:SF8">
    <property type="entry name" value="AMIDASE DOMAIN-CONTAINING PROTEIN"/>
    <property type="match status" value="1"/>
</dbReference>